<evidence type="ECO:0000256" key="7">
    <source>
        <dbReference type="SAM" id="Phobius"/>
    </source>
</evidence>
<keyword evidence="4 7" id="KW-1133">Transmembrane helix</keyword>
<dbReference type="KEGG" id="ifn:GM661_16105"/>
<evidence type="ECO:0000313" key="9">
    <source>
        <dbReference type="Proteomes" id="UP000665020"/>
    </source>
</evidence>
<gene>
    <name evidence="8" type="ORF">GM661_16105</name>
</gene>
<keyword evidence="3 7" id="KW-0812">Transmembrane</keyword>
<dbReference type="InterPro" id="IPR023081">
    <property type="entry name" value="Cell_div_FtsB"/>
</dbReference>
<organism evidence="8 9">
    <name type="scientific">Iocasia fonsfrigidae</name>
    <dbReference type="NCBI Taxonomy" id="2682810"/>
    <lineage>
        <taxon>Bacteria</taxon>
        <taxon>Bacillati</taxon>
        <taxon>Bacillota</taxon>
        <taxon>Clostridia</taxon>
        <taxon>Halanaerobiales</taxon>
        <taxon>Halanaerobiaceae</taxon>
        <taxon>Iocasia</taxon>
    </lineage>
</organism>
<dbReference type="GO" id="GO:0043093">
    <property type="term" value="P:FtsZ-dependent cytokinesis"/>
    <property type="evidence" value="ECO:0007669"/>
    <property type="project" value="TreeGrafter"/>
</dbReference>
<sequence>MKALKSFVFSRGFKLILVLLLIFTGYSFYTNYKEIKDIGFAIKEMEEKIEMASQKNLELKEELAYLNDPSYIEEIARKELGLVKPGELLIIPVEEKE</sequence>
<evidence type="ECO:0000256" key="6">
    <source>
        <dbReference type="ARBA" id="ARBA00023306"/>
    </source>
</evidence>
<dbReference type="InterPro" id="IPR007060">
    <property type="entry name" value="FtsL/DivIC"/>
</dbReference>
<proteinExistence type="predicted"/>
<evidence type="ECO:0000256" key="2">
    <source>
        <dbReference type="ARBA" id="ARBA00022618"/>
    </source>
</evidence>
<keyword evidence="5 7" id="KW-0472">Membrane</keyword>
<dbReference type="EMBL" id="CP046640">
    <property type="protein sequence ID" value="QTL99368.1"/>
    <property type="molecule type" value="Genomic_DNA"/>
</dbReference>
<keyword evidence="9" id="KW-1185">Reference proteome</keyword>
<evidence type="ECO:0000256" key="4">
    <source>
        <dbReference type="ARBA" id="ARBA00022989"/>
    </source>
</evidence>
<evidence type="ECO:0000256" key="1">
    <source>
        <dbReference type="ARBA" id="ARBA00022475"/>
    </source>
</evidence>
<dbReference type="GO" id="GO:0030428">
    <property type="term" value="C:cell septum"/>
    <property type="evidence" value="ECO:0007669"/>
    <property type="project" value="TreeGrafter"/>
</dbReference>
<reference evidence="8" key="1">
    <citation type="submission" date="2019-12" db="EMBL/GenBank/DDBJ databases">
        <authorList>
            <person name="zhang j."/>
            <person name="sun C.M."/>
        </authorList>
    </citation>
    <scope>NUCLEOTIDE SEQUENCE</scope>
    <source>
        <strain evidence="8">NS-1</strain>
    </source>
</reference>
<dbReference type="AlphaFoldDB" id="A0A8A7KHW1"/>
<name>A0A8A7KHW1_9FIRM</name>
<dbReference type="PANTHER" id="PTHR37485">
    <property type="entry name" value="CELL DIVISION PROTEIN FTSB"/>
    <property type="match status" value="1"/>
</dbReference>
<feature type="transmembrane region" description="Helical" evidence="7">
    <location>
        <begin position="12"/>
        <end position="29"/>
    </location>
</feature>
<dbReference type="Pfam" id="PF04977">
    <property type="entry name" value="DivIC"/>
    <property type="match status" value="1"/>
</dbReference>
<keyword evidence="2" id="KW-0132">Cell division</keyword>
<evidence type="ECO:0000313" key="8">
    <source>
        <dbReference type="EMBL" id="QTL99368.1"/>
    </source>
</evidence>
<protein>
    <submittedName>
        <fullName evidence="8">Septum formation initiator family protein</fullName>
    </submittedName>
</protein>
<evidence type="ECO:0000256" key="5">
    <source>
        <dbReference type="ARBA" id="ARBA00023136"/>
    </source>
</evidence>
<evidence type="ECO:0000256" key="3">
    <source>
        <dbReference type="ARBA" id="ARBA00022692"/>
    </source>
</evidence>
<dbReference type="Proteomes" id="UP000665020">
    <property type="component" value="Chromosome"/>
</dbReference>
<dbReference type="RefSeq" id="WP_230867725.1">
    <property type="nucleotide sequence ID" value="NZ_CP046640.1"/>
</dbReference>
<dbReference type="PANTHER" id="PTHR37485:SF1">
    <property type="entry name" value="CELL DIVISION PROTEIN FTSB"/>
    <property type="match status" value="1"/>
</dbReference>
<accession>A0A8A7KHW1</accession>
<keyword evidence="6" id="KW-0131">Cell cycle</keyword>
<keyword evidence="1" id="KW-1003">Cell membrane</keyword>